<protein>
    <submittedName>
        <fullName evidence="1">Hydrolase</fullName>
    </submittedName>
</protein>
<dbReference type="Gene3D" id="3.40.50.300">
    <property type="entry name" value="P-loop containing nucleotide triphosphate hydrolases"/>
    <property type="match status" value="2"/>
</dbReference>
<dbReference type="InterPro" id="IPR048444">
    <property type="entry name" value="DNMK"/>
</dbReference>
<name>A0AAE7W9X1_9CAUD</name>
<sequence>MQKIVIGLNGIARSGKDTAAKFMKEFFEEKGMKTASFYFAERLKDTVDSVFGFDERHRDGVLKEDIVCCEAKLEWVIKCMKDVLLHDVCETETEANRLADFITLNLLATLMKESIAYSVEGDIFSFMISPRRIYQVFGTDVVRANVEDSFWTDIVKNQIIKSDADVVFVTDVRFDNECEMLEEVDGSGIHSWIFKVERPNLKTKVTSHVSEKGISDCYVYSYLVNDKGLEEFKELIFKRLDLLVMPYCE</sequence>
<keyword evidence="1" id="KW-0378">Hydrolase</keyword>
<dbReference type="GO" id="GO:0016787">
    <property type="term" value="F:hydrolase activity"/>
    <property type="evidence" value="ECO:0007669"/>
    <property type="project" value="UniProtKB-KW"/>
</dbReference>
<accession>A0AAE7W9X1</accession>
<evidence type="ECO:0000313" key="1">
    <source>
        <dbReference type="EMBL" id="QYA57247.1"/>
    </source>
</evidence>
<reference evidence="1 2" key="1">
    <citation type="submission" date="2021-03" db="EMBL/GenBank/DDBJ databases">
        <authorList>
            <person name="Thompson D.W."/>
            <person name="Brown H.M.F."/>
            <person name="Thompson S.D."/>
            <person name="Grose J.H."/>
        </authorList>
    </citation>
    <scope>NUCLEOTIDE SEQUENCE [LARGE SCALE GENOMIC DNA]</scope>
</reference>
<organism evidence="1 2">
    <name type="scientific">Hafnia phage vB_HpaM_Zyzzx</name>
    <dbReference type="NCBI Taxonomy" id="2836109"/>
    <lineage>
        <taxon>Viruses</taxon>
        <taxon>Duplodnaviria</taxon>
        <taxon>Heunggongvirae</taxon>
        <taxon>Uroviricota</taxon>
        <taxon>Caudoviricetes</taxon>
        <taxon>Andersonviridae</taxon>
        <taxon>Andersonviridae incertae sedis</taxon>
        <taxon>Daniellevirus</taxon>
        <taxon>Daniellevirus Zyzzx</taxon>
    </lineage>
</organism>
<dbReference type="InterPro" id="IPR027417">
    <property type="entry name" value="P-loop_NTPase"/>
</dbReference>
<dbReference type="Proteomes" id="UP000827415">
    <property type="component" value="Segment"/>
</dbReference>
<proteinExistence type="predicted"/>
<dbReference type="Pfam" id="PF21448">
    <property type="entry name" value="DNMK"/>
    <property type="match status" value="1"/>
</dbReference>
<gene>
    <name evidence="1" type="ORF">ZYZZX_19</name>
</gene>
<keyword evidence="2" id="KW-1185">Reference proteome</keyword>
<dbReference type="EMBL" id="MW749004">
    <property type="protein sequence ID" value="QYA57247.1"/>
    <property type="molecule type" value="Genomic_DNA"/>
</dbReference>
<evidence type="ECO:0000313" key="2">
    <source>
        <dbReference type="Proteomes" id="UP000827415"/>
    </source>
</evidence>